<sequence length="195" mass="20451">MLWSDLEIIYDDGASGTQKGITLATVGKDLSIVEYDDPEVWNSGASVGDFEVVINSTVNNDPGHPEIIVAFDNLNPDALPDLATVGVESIGGREAAAYLNNADPAVLSDGLMVCFDYQKHPGNCRDYWILDSGSVVNQKAYEATKVIFAGKDFAVGEGGNLVLQSGGIVGLFPGFRVAAGGSMSVSVDFASVCPL</sequence>
<accession>A0A831RYI7</accession>
<protein>
    <submittedName>
        <fullName evidence="1">Uncharacterized protein</fullName>
    </submittedName>
</protein>
<dbReference type="EMBL" id="DRLF01000233">
    <property type="protein sequence ID" value="HEC06518.1"/>
    <property type="molecule type" value="Genomic_DNA"/>
</dbReference>
<comment type="caution">
    <text evidence="1">The sequence shown here is derived from an EMBL/GenBank/DDBJ whole genome shotgun (WGS) entry which is preliminary data.</text>
</comment>
<dbReference type="Proteomes" id="UP000886339">
    <property type="component" value="Unassembled WGS sequence"/>
</dbReference>
<name>A0A831RYI7_9GAMM</name>
<evidence type="ECO:0000313" key="1">
    <source>
        <dbReference type="EMBL" id="HEC06518.1"/>
    </source>
</evidence>
<proteinExistence type="predicted"/>
<gene>
    <name evidence="1" type="ORF">ENJ12_06690</name>
</gene>
<organism evidence="1">
    <name type="scientific">Thiolapillus brandeum</name>
    <dbReference type="NCBI Taxonomy" id="1076588"/>
    <lineage>
        <taxon>Bacteria</taxon>
        <taxon>Pseudomonadati</taxon>
        <taxon>Pseudomonadota</taxon>
        <taxon>Gammaproteobacteria</taxon>
        <taxon>Chromatiales</taxon>
        <taxon>Sedimenticolaceae</taxon>
        <taxon>Thiolapillus</taxon>
    </lineage>
</organism>
<dbReference type="AlphaFoldDB" id="A0A831RYI7"/>
<reference evidence="1" key="1">
    <citation type="journal article" date="2020" name="mSystems">
        <title>Genome- and Community-Level Interaction Insights into Carbon Utilization and Element Cycling Functions of Hydrothermarchaeota in Hydrothermal Sediment.</title>
        <authorList>
            <person name="Zhou Z."/>
            <person name="Liu Y."/>
            <person name="Xu W."/>
            <person name="Pan J."/>
            <person name="Luo Z.H."/>
            <person name="Li M."/>
        </authorList>
    </citation>
    <scope>NUCLEOTIDE SEQUENCE [LARGE SCALE GENOMIC DNA]</scope>
    <source>
        <strain evidence="1">HyVt-458</strain>
    </source>
</reference>